<feature type="compositionally biased region" description="Basic and acidic residues" evidence="1">
    <location>
        <begin position="33"/>
        <end position="54"/>
    </location>
</feature>
<evidence type="ECO:0000313" key="2">
    <source>
        <dbReference type="EnsemblMetazoa" id="G15926.8:cds"/>
    </source>
</evidence>
<accession>A0A8W8IUK0</accession>
<proteinExistence type="predicted"/>
<dbReference type="EnsemblMetazoa" id="G15926.6">
    <property type="protein sequence ID" value="G15926.6:cds"/>
    <property type="gene ID" value="G15926"/>
</dbReference>
<reference evidence="2" key="1">
    <citation type="submission" date="2022-08" db="UniProtKB">
        <authorList>
            <consortium name="EnsemblMetazoa"/>
        </authorList>
    </citation>
    <scope>IDENTIFICATION</scope>
    <source>
        <strain evidence="2">05x7-T-G4-1.051#20</strain>
    </source>
</reference>
<dbReference type="AlphaFoldDB" id="A0A8W8IUK0"/>
<keyword evidence="3" id="KW-1185">Reference proteome</keyword>
<feature type="compositionally biased region" description="Polar residues" evidence="1">
    <location>
        <begin position="15"/>
        <end position="26"/>
    </location>
</feature>
<dbReference type="EnsemblMetazoa" id="G15926.7">
    <property type="protein sequence ID" value="G15926.7:cds"/>
    <property type="gene ID" value="G15926"/>
</dbReference>
<dbReference type="OMA" id="MDMEVVC"/>
<evidence type="ECO:0000313" key="3">
    <source>
        <dbReference type="Proteomes" id="UP000005408"/>
    </source>
</evidence>
<dbReference type="EnsemblMetazoa" id="G15926.11">
    <property type="protein sequence ID" value="G15926.11:cds"/>
    <property type="gene ID" value="G15926"/>
</dbReference>
<sequence>MKVDGLNNKDVDSLHPTSMAENTGQGESPPVKPNDDKTKMAGKEKAIKGTRPDPTKKILLMEWNKRLDPNAPDTYSEIDIDMEDDIDEDDLPVIPKDVADRAIEANKKPS</sequence>
<evidence type="ECO:0000256" key="1">
    <source>
        <dbReference type="SAM" id="MobiDB-lite"/>
    </source>
</evidence>
<feature type="region of interest" description="Disordered" evidence="1">
    <location>
        <begin position="1"/>
        <end position="54"/>
    </location>
</feature>
<name>A0A8W8IUK0_MAGGI</name>
<protein>
    <submittedName>
        <fullName evidence="2">Uncharacterized protein</fullName>
    </submittedName>
</protein>
<feature type="compositionally biased region" description="Basic and acidic residues" evidence="1">
    <location>
        <begin position="1"/>
        <end position="13"/>
    </location>
</feature>
<dbReference type="Proteomes" id="UP000005408">
    <property type="component" value="Unassembled WGS sequence"/>
</dbReference>
<dbReference type="EnsemblMetazoa" id="G15926.8">
    <property type="protein sequence ID" value="G15926.8:cds"/>
    <property type="gene ID" value="G15926"/>
</dbReference>
<organism evidence="2 3">
    <name type="scientific">Magallana gigas</name>
    <name type="common">Pacific oyster</name>
    <name type="synonym">Crassostrea gigas</name>
    <dbReference type="NCBI Taxonomy" id="29159"/>
    <lineage>
        <taxon>Eukaryota</taxon>
        <taxon>Metazoa</taxon>
        <taxon>Spiralia</taxon>
        <taxon>Lophotrochozoa</taxon>
        <taxon>Mollusca</taxon>
        <taxon>Bivalvia</taxon>
        <taxon>Autobranchia</taxon>
        <taxon>Pteriomorphia</taxon>
        <taxon>Ostreida</taxon>
        <taxon>Ostreoidea</taxon>
        <taxon>Ostreidae</taxon>
        <taxon>Magallana</taxon>
    </lineage>
</organism>